<dbReference type="EMBL" id="BNAI01000011">
    <property type="protein sequence ID" value="GHF26027.1"/>
    <property type="molecule type" value="Genomic_DNA"/>
</dbReference>
<gene>
    <name evidence="2" type="ORF">GCM10011600_28710</name>
</gene>
<keyword evidence="1" id="KW-0472">Membrane</keyword>
<dbReference type="Proteomes" id="UP000617531">
    <property type="component" value="Unassembled WGS sequence"/>
</dbReference>
<sequence>MSAWVRRNRWFLIALGVLIPTAIVVSLVPRWFPYQEIQPQPEAVELGETVRYSGADIQLTALEVLDGAEVGAAAGADVVVATFAIDVVEPPEVALCRVHIVSNEAGFERFWDSELFVSDYRVPDRFEQTCSLSEVGSYDLQMTFLVPRGEVLNPVVELSSSAALPRVLRLS</sequence>
<comment type="caution">
    <text evidence="2">The sequence shown here is derived from an EMBL/GenBank/DDBJ whole genome shotgun (WGS) entry which is preliminary data.</text>
</comment>
<organism evidence="2 3">
    <name type="scientific">Pseudolysinimonas yzui</name>
    <dbReference type="NCBI Taxonomy" id="2708254"/>
    <lineage>
        <taxon>Bacteria</taxon>
        <taxon>Bacillati</taxon>
        <taxon>Actinomycetota</taxon>
        <taxon>Actinomycetes</taxon>
        <taxon>Micrococcales</taxon>
        <taxon>Microbacteriaceae</taxon>
        <taxon>Pseudolysinimonas</taxon>
    </lineage>
</organism>
<evidence type="ECO:0000313" key="3">
    <source>
        <dbReference type="Proteomes" id="UP000617531"/>
    </source>
</evidence>
<reference evidence="2" key="1">
    <citation type="journal article" date="2014" name="Int. J. Syst. Evol. Microbiol.">
        <title>Complete genome sequence of Corynebacterium casei LMG S-19264T (=DSM 44701T), isolated from a smear-ripened cheese.</title>
        <authorList>
            <consortium name="US DOE Joint Genome Institute (JGI-PGF)"/>
            <person name="Walter F."/>
            <person name="Albersmeier A."/>
            <person name="Kalinowski J."/>
            <person name="Ruckert C."/>
        </authorList>
    </citation>
    <scope>NUCLEOTIDE SEQUENCE</scope>
    <source>
        <strain evidence="2">CGMCC 1.16548</strain>
    </source>
</reference>
<evidence type="ECO:0000256" key="1">
    <source>
        <dbReference type="SAM" id="Phobius"/>
    </source>
</evidence>
<evidence type="ECO:0000313" key="2">
    <source>
        <dbReference type="EMBL" id="GHF26027.1"/>
    </source>
</evidence>
<name>A0A8J3GSH7_9MICO</name>
<accession>A0A8J3GSH7</accession>
<reference evidence="2" key="2">
    <citation type="submission" date="2020-09" db="EMBL/GenBank/DDBJ databases">
        <authorList>
            <person name="Sun Q."/>
            <person name="Zhou Y."/>
        </authorList>
    </citation>
    <scope>NUCLEOTIDE SEQUENCE</scope>
    <source>
        <strain evidence="2">CGMCC 1.16548</strain>
    </source>
</reference>
<keyword evidence="3" id="KW-1185">Reference proteome</keyword>
<keyword evidence="1" id="KW-1133">Transmembrane helix</keyword>
<feature type="transmembrane region" description="Helical" evidence="1">
    <location>
        <begin position="12"/>
        <end position="32"/>
    </location>
</feature>
<dbReference type="AlphaFoldDB" id="A0A8J3GSH7"/>
<keyword evidence="1" id="KW-0812">Transmembrane</keyword>
<protein>
    <submittedName>
        <fullName evidence="2">Uncharacterized protein</fullName>
    </submittedName>
</protein>
<dbReference type="RefSeq" id="WP_191284233.1">
    <property type="nucleotide sequence ID" value="NZ_BNAI01000011.1"/>
</dbReference>
<proteinExistence type="predicted"/>